<evidence type="ECO:0000313" key="1">
    <source>
        <dbReference type="EMBL" id="CAM9541805.1"/>
    </source>
</evidence>
<reference evidence="1" key="2">
    <citation type="submission" date="2025-03" db="EMBL/GenBank/DDBJ databases">
        <authorList>
            <consortium name="ELIXIR-Norway"/>
            <consortium name="Elixir Norway"/>
        </authorList>
    </citation>
    <scope>NUCLEOTIDE SEQUENCE</scope>
</reference>
<name>A0AC59YAY7_RANTA</name>
<reference evidence="1" key="1">
    <citation type="submission" date="2023-05" db="EMBL/GenBank/DDBJ databases">
        <authorList>
            <consortium name="ELIXIR-Norway"/>
        </authorList>
    </citation>
    <scope>NUCLEOTIDE SEQUENCE</scope>
</reference>
<protein>
    <submittedName>
        <fullName evidence="1">Uncharacterized protein</fullName>
    </submittedName>
</protein>
<evidence type="ECO:0000313" key="2">
    <source>
        <dbReference type="Proteomes" id="UP001162501"/>
    </source>
</evidence>
<organism evidence="1 2">
    <name type="scientific">Rangifer tarandus platyrhynchus</name>
    <name type="common">Svalbard reindeer</name>
    <dbReference type="NCBI Taxonomy" id="3082113"/>
    <lineage>
        <taxon>Eukaryota</taxon>
        <taxon>Metazoa</taxon>
        <taxon>Chordata</taxon>
        <taxon>Craniata</taxon>
        <taxon>Vertebrata</taxon>
        <taxon>Euteleostomi</taxon>
        <taxon>Mammalia</taxon>
        <taxon>Eutheria</taxon>
        <taxon>Laurasiatheria</taxon>
        <taxon>Artiodactyla</taxon>
        <taxon>Ruminantia</taxon>
        <taxon>Pecora</taxon>
        <taxon>Cervidae</taxon>
        <taxon>Odocoileinae</taxon>
        <taxon>Rangifer</taxon>
    </lineage>
</organism>
<gene>
    <name evidence="1" type="ORF">MRATA1EN22A_LOCUS3976</name>
</gene>
<dbReference type="EMBL" id="OX596096">
    <property type="protein sequence ID" value="CAM9541805.1"/>
    <property type="molecule type" value="Genomic_DNA"/>
</dbReference>
<accession>A0AC59YAY7</accession>
<dbReference type="Proteomes" id="UP001162501">
    <property type="component" value="Chromosome 12"/>
</dbReference>
<proteinExistence type="predicted"/>
<sequence length="189" mass="19340">MDALQWEMGPPGPMHAQVGGGSACRCAAGQEAGGVRQLGWPGALGRPGVLGHVSWPGPWSRAICEQKCVQVDVSLSTVSPALGHEHGVRSVSTGVGGAACGPRASPHLGPCGQQPSGAQRHPGCCQPDSRAQHEPAAALGEGGVVSRTIAQSLDGARRRPTSVCHLPASQQQGTELQHLFSNDDETGIN</sequence>